<dbReference type="PANTHER" id="PTHR48467">
    <property type="entry name" value="GLUTAMATE SYNTHASE 1 [NADH], CHLOROPLASTIC-LIKE"/>
    <property type="match status" value="1"/>
</dbReference>
<feature type="binding site" evidence="12">
    <location>
        <position position="460"/>
    </location>
    <ligand>
        <name>FAD</name>
        <dbReference type="ChEBI" id="CHEBI:57692"/>
    </ligand>
</feature>
<evidence type="ECO:0000256" key="8">
    <source>
        <dbReference type="ARBA" id="ARBA00023002"/>
    </source>
</evidence>
<dbReference type="AlphaFoldDB" id="A0A7I9V2L7"/>
<dbReference type="InterPro" id="IPR021163">
    <property type="entry name" value="Ferredox_Rdtase_adrenod"/>
</dbReference>
<dbReference type="PANTHER" id="PTHR48467:SF1">
    <property type="entry name" value="GLUTAMATE SYNTHASE 1 [NADH], CHLOROPLASTIC-LIKE"/>
    <property type="match status" value="1"/>
</dbReference>
<feature type="binding site" evidence="12">
    <location>
        <position position="115"/>
    </location>
    <ligand>
        <name>FAD</name>
        <dbReference type="ChEBI" id="CHEBI:57692"/>
    </ligand>
</feature>
<dbReference type="InterPro" id="IPR017896">
    <property type="entry name" value="4Fe4S_Fe-S-bd"/>
</dbReference>
<dbReference type="PRINTS" id="PR00419">
    <property type="entry name" value="ADXRDTASE"/>
</dbReference>
<dbReference type="SUPFAM" id="SSF54862">
    <property type="entry name" value="4Fe-4S ferredoxins"/>
    <property type="match status" value="1"/>
</dbReference>
<evidence type="ECO:0000256" key="1">
    <source>
        <dbReference type="ARBA" id="ARBA00001974"/>
    </source>
</evidence>
<dbReference type="GO" id="GO:0046872">
    <property type="term" value="F:metal ion binding"/>
    <property type="evidence" value="ECO:0007669"/>
    <property type="project" value="UniProtKB-KW"/>
</dbReference>
<evidence type="ECO:0000256" key="7">
    <source>
        <dbReference type="ARBA" id="ARBA00022857"/>
    </source>
</evidence>
<keyword evidence="16" id="KW-1185">Reference proteome</keyword>
<feature type="binding site" evidence="13">
    <location>
        <begin position="294"/>
        <end position="295"/>
    </location>
    <ligand>
        <name>NADP(+)</name>
        <dbReference type="ChEBI" id="CHEBI:58349"/>
    </ligand>
</feature>
<keyword evidence="9" id="KW-0408">Iron</keyword>
<evidence type="ECO:0000256" key="9">
    <source>
        <dbReference type="ARBA" id="ARBA00023004"/>
    </source>
</evidence>
<dbReference type="GO" id="GO:0004324">
    <property type="term" value="F:ferredoxin-NADP+ reductase activity"/>
    <property type="evidence" value="ECO:0007669"/>
    <property type="project" value="UniProtKB-EC"/>
</dbReference>
<accession>A0A7I9V2L7</accession>
<dbReference type="PROSITE" id="PS00198">
    <property type="entry name" value="4FE4S_FER_1"/>
    <property type="match status" value="1"/>
</dbReference>
<feature type="binding site" evidence="13">
    <location>
        <position position="306"/>
    </location>
    <ligand>
        <name>NADP(+)</name>
        <dbReference type="ChEBI" id="CHEBI:58349"/>
    </ligand>
</feature>
<keyword evidence="4" id="KW-0285">Flavoprotein</keyword>
<evidence type="ECO:0000313" key="16">
    <source>
        <dbReference type="Proteomes" id="UP000444980"/>
    </source>
</evidence>
<evidence type="ECO:0000256" key="13">
    <source>
        <dbReference type="PIRSR" id="PIRSR000362-2"/>
    </source>
</evidence>
<evidence type="ECO:0000313" key="15">
    <source>
        <dbReference type="EMBL" id="GED99289.1"/>
    </source>
</evidence>
<dbReference type="Pfam" id="PF07992">
    <property type="entry name" value="Pyr_redox_2"/>
    <property type="match status" value="1"/>
</dbReference>
<proteinExistence type="inferred from homology"/>
<dbReference type="PIRSF" id="PIRSF000362">
    <property type="entry name" value="FNR"/>
    <property type="match status" value="1"/>
</dbReference>
<feature type="domain" description="4Fe-4S ferredoxin-type" evidence="14">
    <location>
        <begin position="1"/>
        <end position="29"/>
    </location>
</feature>
<comment type="catalytic activity">
    <reaction evidence="11">
        <text>2 reduced [2Fe-2S]-[ferredoxin] + NADP(+) + H(+) = 2 oxidized [2Fe-2S]-[ferredoxin] + NADPH</text>
        <dbReference type="Rhea" id="RHEA:20125"/>
        <dbReference type="Rhea" id="RHEA-COMP:10000"/>
        <dbReference type="Rhea" id="RHEA-COMP:10001"/>
        <dbReference type="ChEBI" id="CHEBI:15378"/>
        <dbReference type="ChEBI" id="CHEBI:33737"/>
        <dbReference type="ChEBI" id="CHEBI:33738"/>
        <dbReference type="ChEBI" id="CHEBI:57783"/>
        <dbReference type="ChEBI" id="CHEBI:58349"/>
        <dbReference type="EC" id="1.18.1.2"/>
    </reaction>
</comment>
<keyword evidence="6 12" id="KW-0274">FAD</keyword>
<evidence type="ECO:0000256" key="12">
    <source>
        <dbReference type="PIRSR" id="PIRSR000362-1"/>
    </source>
</evidence>
<comment type="caution">
    <text evidence="15">The sequence shown here is derived from an EMBL/GenBank/DDBJ whole genome shotgun (WGS) entry which is preliminary data.</text>
</comment>
<feature type="binding site" evidence="12">
    <location>
        <position position="143"/>
    </location>
    <ligand>
        <name>FAD</name>
        <dbReference type="ChEBI" id="CHEBI:57692"/>
    </ligand>
</feature>
<name>A0A7I9V2L7_9ACTN</name>
<keyword evidence="7 13" id="KW-0521">NADP</keyword>
<dbReference type="Gene3D" id="3.30.70.20">
    <property type="match status" value="1"/>
</dbReference>
<feature type="domain" description="4Fe-4S ferredoxin-type" evidence="14">
    <location>
        <begin position="37"/>
        <end position="66"/>
    </location>
</feature>
<dbReference type="EMBL" id="BJOU01000018">
    <property type="protein sequence ID" value="GED99289.1"/>
    <property type="molecule type" value="Genomic_DNA"/>
</dbReference>
<dbReference type="Gene3D" id="3.50.50.60">
    <property type="entry name" value="FAD/NAD(P)-binding domain"/>
    <property type="match status" value="1"/>
</dbReference>
<comment type="cofactor">
    <cofactor evidence="1 12">
        <name>FAD</name>
        <dbReference type="ChEBI" id="CHEBI:57692"/>
    </cofactor>
</comment>
<feature type="binding site" evidence="12">
    <location>
        <position position="179"/>
    </location>
    <ligand>
        <name>FAD</name>
        <dbReference type="ChEBI" id="CHEBI:57692"/>
    </ligand>
</feature>
<dbReference type="Proteomes" id="UP000444980">
    <property type="component" value="Unassembled WGS sequence"/>
</dbReference>
<evidence type="ECO:0000256" key="2">
    <source>
        <dbReference type="ARBA" id="ARBA00008312"/>
    </source>
</evidence>
<evidence type="ECO:0000256" key="4">
    <source>
        <dbReference type="ARBA" id="ARBA00022630"/>
    </source>
</evidence>
<reference evidence="16" key="1">
    <citation type="submission" date="2019-06" db="EMBL/GenBank/DDBJ databases">
        <title>Gordonia isolated from sludge of a wastewater treatment plant.</title>
        <authorList>
            <person name="Tamura T."/>
            <person name="Aoyama K."/>
            <person name="Kang Y."/>
            <person name="Saito S."/>
            <person name="Akiyama N."/>
            <person name="Yazawa K."/>
            <person name="Gonoi T."/>
            <person name="Mikami Y."/>
        </authorList>
    </citation>
    <scope>NUCLEOTIDE SEQUENCE [LARGE SCALE GENOMIC DNA]</scope>
    <source>
        <strain evidence="16">NBRC 107697</strain>
    </source>
</reference>
<dbReference type="InterPro" id="IPR017900">
    <property type="entry name" value="4Fe4S_Fe_S_CS"/>
</dbReference>
<dbReference type="InterPro" id="IPR055275">
    <property type="entry name" value="Ferredox_Rdtase"/>
</dbReference>
<sequence length="554" mass="59585">MAHVITRPCCNDGSCVSVCPVNCIHPTPDEPEFLTAEQLYIDPETCIDCGACIDECPVEAILPDDQLEEKDEPYLQINADYYKDHEVDGGLVPPKKAPPLPDKPLHVAIVGAGPAALYAAEVLVRKPSITVDVFDRLPTPHGLVRFGVAPDHAATKLVERGYLSTANKKNFNYFLNVRVGEHIKHDELAQRYHAVIYAVGAATDKRLGIAGEDLSGSISATEFVAWYNGHPDYVDLDVDLSAERAVVVGNGNVALDVARILATDPDVLAKTDIAEHALAKLRESNIREVIVLGRRGVAQGAYTNSEFLALGDVEGLDIVIESDELGLDPISAAAGDELDSTIATKVRLANEFSERSADGDRRIVFRFLASPVSINGDDKVESVTIVKNAYGDDTDRVTVHATDETTTVDAGLVLRSIGYKGHADAVPDLPFDDERGIVPNDAGRVLDDGEQMTGVYVTGWIKRGATGGIGRNRLCGEETAEAVIADFIEDKLVDPQASREEIEQLVVERGAHLIDLDGWKNIDAAEKAAGRESGRPRIKLTDVSALEAAAGSAE</sequence>
<dbReference type="InterPro" id="IPR023753">
    <property type="entry name" value="FAD/NAD-binding_dom"/>
</dbReference>
<evidence type="ECO:0000256" key="6">
    <source>
        <dbReference type="ARBA" id="ARBA00022827"/>
    </source>
</evidence>
<evidence type="ECO:0000256" key="11">
    <source>
        <dbReference type="ARBA" id="ARBA00047776"/>
    </source>
</evidence>
<keyword evidence="5" id="KW-0479">Metal-binding</keyword>
<feature type="binding site" evidence="13">
    <location>
        <position position="467"/>
    </location>
    <ligand>
        <name>NADP(+)</name>
        <dbReference type="ChEBI" id="CHEBI:58349"/>
    </ligand>
</feature>
<dbReference type="EC" id="1.18.1.2" evidence="3"/>
<dbReference type="PROSITE" id="PS51379">
    <property type="entry name" value="4FE4S_FER_2"/>
    <property type="match status" value="2"/>
</dbReference>
<gene>
    <name evidence="15" type="primary">fprB_2</name>
    <name evidence="15" type="ORF">nbrc107697_33280</name>
</gene>
<feature type="binding site" evidence="13">
    <location>
        <begin position="250"/>
        <end position="253"/>
    </location>
    <ligand>
        <name>NADP(+)</name>
        <dbReference type="ChEBI" id="CHEBI:58349"/>
    </ligand>
</feature>
<organism evidence="15 16">
    <name type="scientific">Gordonia crocea</name>
    <dbReference type="NCBI Taxonomy" id="589162"/>
    <lineage>
        <taxon>Bacteria</taxon>
        <taxon>Bacillati</taxon>
        <taxon>Actinomycetota</taxon>
        <taxon>Actinomycetes</taxon>
        <taxon>Mycobacteriales</taxon>
        <taxon>Gordoniaceae</taxon>
        <taxon>Gordonia</taxon>
    </lineage>
</organism>
<dbReference type="RefSeq" id="WP_161928596.1">
    <property type="nucleotide sequence ID" value="NZ_BJOU01000018.1"/>
</dbReference>
<dbReference type="SUPFAM" id="SSF51971">
    <property type="entry name" value="Nucleotide-binding domain"/>
    <property type="match status" value="1"/>
</dbReference>
<protein>
    <recommendedName>
        <fullName evidence="3">ferredoxin--NADP(+) reductase</fullName>
        <ecNumber evidence="3">1.18.1.2</ecNumber>
    </recommendedName>
</protein>
<evidence type="ECO:0000256" key="5">
    <source>
        <dbReference type="ARBA" id="ARBA00022723"/>
    </source>
</evidence>
<keyword evidence="8" id="KW-0560">Oxidoreductase</keyword>
<evidence type="ECO:0000256" key="10">
    <source>
        <dbReference type="ARBA" id="ARBA00023014"/>
    </source>
</evidence>
<evidence type="ECO:0000256" key="3">
    <source>
        <dbReference type="ARBA" id="ARBA00013223"/>
    </source>
</evidence>
<dbReference type="Gene3D" id="3.40.50.720">
    <property type="entry name" value="NAD(P)-binding Rossmann-like Domain"/>
    <property type="match status" value="1"/>
</dbReference>
<dbReference type="InterPro" id="IPR036188">
    <property type="entry name" value="FAD/NAD-bd_sf"/>
</dbReference>
<feature type="binding site" evidence="12">
    <location>
        <begin position="467"/>
        <end position="469"/>
    </location>
    <ligand>
        <name>FAD</name>
        <dbReference type="ChEBI" id="CHEBI:57692"/>
    </ligand>
</feature>
<dbReference type="Pfam" id="PF00037">
    <property type="entry name" value="Fer4"/>
    <property type="match status" value="1"/>
</dbReference>
<evidence type="ECO:0000259" key="14">
    <source>
        <dbReference type="PROSITE" id="PS51379"/>
    </source>
</evidence>
<dbReference type="OrthoDB" id="289202at2"/>
<keyword evidence="10" id="KW-0411">Iron-sulfur</keyword>
<dbReference type="GO" id="GO:0051536">
    <property type="term" value="F:iron-sulfur cluster binding"/>
    <property type="evidence" value="ECO:0007669"/>
    <property type="project" value="UniProtKB-KW"/>
</dbReference>
<comment type="similarity">
    <text evidence="2">Belongs to the ferredoxin--NADP reductase type 1 family.</text>
</comment>